<keyword evidence="8" id="KW-1185">Reference proteome</keyword>
<dbReference type="InterPro" id="IPR013783">
    <property type="entry name" value="Ig-like_fold"/>
</dbReference>
<evidence type="ECO:0000256" key="3">
    <source>
        <dbReference type="ARBA" id="ARBA00022989"/>
    </source>
</evidence>
<dbReference type="PANTHER" id="PTHR31234:SF2">
    <property type="entry name" value="OS05G0199100 PROTEIN"/>
    <property type="match status" value="1"/>
</dbReference>
<evidence type="ECO:0000256" key="1">
    <source>
        <dbReference type="ARBA" id="ARBA00004167"/>
    </source>
</evidence>
<proteinExistence type="predicted"/>
<dbReference type="Gene3D" id="2.60.40.10">
    <property type="entry name" value="Immunoglobulins"/>
    <property type="match status" value="2"/>
</dbReference>
<reference evidence="7 8" key="1">
    <citation type="submission" date="2016-10" db="EMBL/GenBank/DDBJ databases">
        <authorList>
            <person name="de Groot N.N."/>
        </authorList>
    </citation>
    <scope>NUCLEOTIDE SEQUENCE [LARGE SCALE GENOMIC DNA]</scope>
    <source>
        <strain evidence="7 8">CGMCC 1.8712</strain>
    </source>
</reference>
<dbReference type="GO" id="GO:0009269">
    <property type="term" value="P:response to desiccation"/>
    <property type="evidence" value="ECO:0007669"/>
    <property type="project" value="InterPro"/>
</dbReference>
<dbReference type="RefSeq" id="WP_092633627.1">
    <property type="nucleotide sequence ID" value="NZ_FNQT01000001.1"/>
</dbReference>
<name>A0A1H3WRP0_9EURY</name>
<comment type="subcellular location">
    <subcellularLocation>
        <location evidence="1">Membrane</location>
        <topology evidence="1">Single-pass membrane protein</topology>
    </subcellularLocation>
</comment>
<feature type="region of interest" description="Disordered" evidence="5">
    <location>
        <begin position="315"/>
        <end position="429"/>
    </location>
</feature>
<dbReference type="OrthoDB" id="105458at2157"/>
<feature type="domain" description="Water stress and hypersensitive response" evidence="6">
    <location>
        <begin position="184"/>
        <end position="302"/>
    </location>
</feature>
<evidence type="ECO:0000256" key="5">
    <source>
        <dbReference type="SAM" id="MobiDB-lite"/>
    </source>
</evidence>
<sequence>MFAWLRRTLSTTRRLVVVAVVAVLVLGGLAFFVFSQPSVTAVNNQFGNVTDETTAIESELTVQNPNPVGAQLGGITVDYAIDMNGIRMANGTKDGVSIPKGESTVPMTTQLSNERIPPWWVSHIRNDERTTLAVNADVHSSTLGASFGAPKVTREINTDIISAFNSTENRPVGESPSGGPILVIRETSAQWGTVDTEATRIDMRFVVHNPNSYPVPISELSYRAEMNGIEMGNGATEDKGVIPPGETRTIEATTTLNNGRIDEWWVSHLQNEQTTDLRIDFAARVELPTGTVEIPLDPITYTRTIETDIFGNKADDAANESATNSTATPTPSGDDGSSGESTPTDDGLLDDGTATPTPTDDEQTETATPTPTPTDDGLLDDGTATPTPTDDEQTETATPTPTPTDDGLLSVGARPVAPCLGSQQRLSVA</sequence>
<keyword evidence="2" id="KW-0812">Transmembrane</keyword>
<feature type="compositionally biased region" description="Low complexity" evidence="5">
    <location>
        <begin position="319"/>
        <end position="332"/>
    </location>
</feature>
<gene>
    <name evidence="7" type="ORF">SAMN04488065_1089</name>
</gene>
<dbReference type="EMBL" id="FNQT01000001">
    <property type="protein sequence ID" value="SDZ89826.1"/>
    <property type="molecule type" value="Genomic_DNA"/>
</dbReference>
<dbReference type="PANTHER" id="PTHR31234">
    <property type="entry name" value="LATE EMBRYOGENESIS ABUNDANT (LEA) HYDROXYPROLINE-RICH GLYCOPROTEIN FAMILY"/>
    <property type="match status" value="1"/>
</dbReference>
<dbReference type="SUPFAM" id="SSF117070">
    <property type="entry name" value="LEA14-like"/>
    <property type="match status" value="2"/>
</dbReference>
<evidence type="ECO:0000313" key="7">
    <source>
        <dbReference type="EMBL" id="SDZ89826.1"/>
    </source>
</evidence>
<accession>A0A1H3WRP0</accession>
<protein>
    <submittedName>
        <fullName evidence="7">LEA14-like dessication related protein</fullName>
    </submittedName>
</protein>
<evidence type="ECO:0000313" key="8">
    <source>
        <dbReference type="Proteomes" id="UP000236755"/>
    </source>
</evidence>
<dbReference type="InterPro" id="IPR013990">
    <property type="entry name" value="WHy-dom"/>
</dbReference>
<dbReference type="InterPro" id="IPR004864">
    <property type="entry name" value="LEA_2"/>
</dbReference>
<dbReference type="GO" id="GO:0016020">
    <property type="term" value="C:membrane"/>
    <property type="evidence" value="ECO:0007669"/>
    <property type="project" value="UniProtKB-SubCell"/>
</dbReference>
<dbReference type="GO" id="GO:0098542">
    <property type="term" value="P:defense response to other organism"/>
    <property type="evidence" value="ECO:0007669"/>
    <property type="project" value="InterPro"/>
</dbReference>
<dbReference type="Proteomes" id="UP000236755">
    <property type="component" value="Unassembled WGS sequence"/>
</dbReference>
<feature type="domain" description="Water stress and hypersensitive response" evidence="6">
    <location>
        <begin position="39"/>
        <end position="157"/>
    </location>
</feature>
<dbReference type="Pfam" id="PF03168">
    <property type="entry name" value="LEA_2"/>
    <property type="match status" value="2"/>
</dbReference>
<evidence type="ECO:0000256" key="2">
    <source>
        <dbReference type="ARBA" id="ARBA00022692"/>
    </source>
</evidence>
<keyword evidence="4" id="KW-0472">Membrane</keyword>
<feature type="compositionally biased region" description="Low complexity" evidence="5">
    <location>
        <begin position="395"/>
        <end position="406"/>
    </location>
</feature>
<evidence type="ECO:0000259" key="6">
    <source>
        <dbReference type="SMART" id="SM00769"/>
    </source>
</evidence>
<keyword evidence="3" id="KW-1133">Transmembrane helix</keyword>
<feature type="compositionally biased region" description="Low complexity" evidence="5">
    <location>
        <begin position="342"/>
        <end position="358"/>
    </location>
</feature>
<feature type="compositionally biased region" description="Low complexity" evidence="5">
    <location>
        <begin position="365"/>
        <end position="388"/>
    </location>
</feature>
<evidence type="ECO:0000256" key="4">
    <source>
        <dbReference type="ARBA" id="ARBA00023136"/>
    </source>
</evidence>
<organism evidence="7 8">
    <name type="scientific">Haloplanus vescus</name>
    <dbReference type="NCBI Taxonomy" id="555874"/>
    <lineage>
        <taxon>Archaea</taxon>
        <taxon>Methanobacteriati</taxon>
        <taxon>Methanobacteriota</taxon>
        <taxon>Stenosarchaea group</taxon>
        <taxon>Halobacteria</taxon>
        <taxon>Halobacteriales</taxon>
        <taxon>Haloferacaceae</taxon>
        <taxon>Haloplanus</taxon>
    </lineage>
</organism>
<dbReference type="InterPro" id="IPR044839">
    <property type="entry name" value="NDR1-like"/>
</dbReference>
<dbReference type="SMART" id="SM00769">
    <property type="entry name" value="WHy"/>
    <property type="match status" value="2"/>
</dbReference>
<dbReference type="AlphaFoldDB" id="A0A1H3WRP0"/>